<evidence type="ECO:0000313" key="1">
    <source>
        <dbReference type="EMBL" id="MBB4612653.1"/>
    </source>
</evidence>
<name>A0A7W7A916_9SPHN</name>
<dbReference type="Proteomes" id="UP000538566">
    <property type="component" value="Unassembled WGS sequence"/>
</dbReference>
<evidence type="ECO:0000313" key="2">
    <source>
        <dbReference type="Proteomes" id="UP000538566"/>
    </source>
</evidence>
<dbReference type="OrthoDB" id="7506807at2"/>
<sequence length="166" mass="17294">MQDDLTPPEAETLRDKVDAAKARLAARTESSKSVQAVKGLIEEHPVASVAAGILLGALVARALPRIGGKSETAKDSAAGLRKSAAGLASVAGKLAIDYATRAREAGRDGLHKVEEVSETVGGKIAGSTEDARRKAIDLSEIVRSAAMEASEAALRKVNELTSRMKH</sequence>
<proteinExistence type="predicted"/>
<comment type="caution">
    <text evidence="1">The sequence shown here is derived from an EMBL/GenBank/DDBJ whole genome shotgun (WGS) entry which is preliminary data.</text>
</comment>
<gene>
    <name evidence="1" type="ORF">GGR37_000899</name>
</gene>
<dbReference type="EMBL" id="JACHOA010000001">
    <property type="protein sequence ID" value="MBB4612653.1"/>
    <property type="molecule type" value="Genomic_DNA"/>
</dbReference>
<dbReference type="AlphaFoldDB" id="A0A7W7A916"/>
<accession>A0A7W7A916</accession>
<dbReference type="RefSeq" id="WP_144901213.1">
    <property type="nucleotide sequence ID" value="NZ_JACHOA010000001.1"/>
</dbReference>
<protein>
    <submittedName>
        <fullName evidence="1">Uncharacterized protein</fullName>
    </submittedName>
</protein>
<organism evidence="1 2">
    <name type="scientific">Novosphingobium taihuense</name>
    <dbReference type="NCBI Taxonomy" id="260085"/>
    <lineage>
        <taxon>Bacteria</taxon>
        <taxon>Pseudomonadati</taxon>
        <taxon>Pseudomonadota</taxon>
        <taxon>Alphaproteobacteria</taxon>
        <taxon>Sphingomonadales</taxon>
        <taxon>Sphingomonadaceae</taxon>
        <taxon>Novosphingobium</taxon>
    </lineage>
</organism>
<reference evidence="1 2" key="1">
    <citation type="submission" date="2020-08" db="EMBL/GenBank/DDBJ databases">
        <title>Genomic Encyclopedia of Type Strains, Phase IV (KMG-IV): sequencing the most valuable type-strain genomes for metagenomic binning, comparative biology and taxonomic classification.</title>
        <authorList>
            <person name="Goeker M."/>
        </authorList>
    </citation>
    <scope>NUCLEOTIDE SEQUENCE [LARGE SCALE GENOMIC DNA]</scope>
    <source>
        <strain evidence="1 2">DSM 17507</strain>
    </source>
</reference>
<keyword evidence="2" id="KW-1185">Reference proteome</keyword>